<organism evidence="3 4">
    <name type="scientific">Heligmosomoides polygyrus</name>
    <name type="common">Parasitic roundworm</name>
    <dbReference type="NCBI Taxonomy" id="6339"/>
    <lineage>
        <taxon>Eukaryota</taxon>
        <taxon>Metazoa</taxon>
        <taxon>Ecdysozoa</taxon>
        <taxon>Nematoda</taxon>
        <taxon>Chromadorea</taxon>
        <taxon>Rhabditida</taxon>
        <taxon>Rhabditina</taxon>
        <taxon>Rhabditomorpha</taxon>
        <taxon>Strongyloidea</taxon>
        <taxon>Heligmosomidae</taxon>
        <taxon>Heligmosomoides</taxon>
    </lineage>
</organism>
<feature type="compositionally biased region" description="Basic and acidic residues" evidence="1">
    <location>
        <begin position="33"/>
        <end position="44"/>
    </location>
</feature>
<keyword evidence="3" id="KW-1185">Reference proteome</keyword>
<dbReference type="WBParaSite" id="HPBE_0000387301-mRNA-1">
    <property type="protein sequence ID" value="HPBE_0000387301-mRNA-1"/>
    <property type="gene ID" value="HPBE_0000387301"/>
</dbReference>
<sequence>MTCTFNPADVLLHGPRAMPAEVRAGKGKPSQKSKTESSDREAHSESSLLSYFLRVPTELLLYSDDTSDYGDEKAASESGDVYESSAIEQEADAETAFSEHFRKYFSKFLLN</sequence>
<feature type="region of interest" description="Disordered" evidence="1">
    <location>
        <begin position="14"/>
        <end position="46"/>
    </location>
</feature>
<dbReference type="AlphaFoldDB" id="A0A183FCI1"/>
<evidence type="ECO:0000313" key="3">
    <source>
        <dbReference type="Proteomes" id="UP000050761"/>
    </source>
</evidence>
<accession>A0A3P7WIP6</accession>
<dbReference type="OrthoDB" id="6779347at2759"/>
<reference evidence="4" key="2">
    <citation type="submission" date="2019-09" db="UniProtKB">
        <authorList>
            <consortium name="WormBaseParasite"/>
        </authorList>
    </citation>
    <scope>IDENTIFICATION</scope>
</reference>
<proteinExistence type="predicted"/>
<gene>
    <name evidence="2" type="ORF">HPBE_LOCUS3874</name>
</gene>
<evidence type="ECO:0000256" key="1">
    <source>
        <dbReference type="SAM" id="MobiDB-lite"/>
    </source>
</evidence>
<evidence type="ECO:0000313" key="4">
    <source>
        <dbReference type="WBParaSite" id="HPBE_0000387301-mRNA-1"/>
    </source>
</evidence>
<reference evidence="2 3" key="1">
    <citation type="submission" date="2018-11" db="EMBL/GenBank/DDBJ databases">
        <authorList>
            <consortium name="Pathogen Informatics"/>
        </authorList>
    </citation>
    <scope>NUCLEOTIDE SEQUENCE [LARGE SCALE GENOMIC DNA]</scope>
</reference>
<protein>
    <submittedName>
        <fullName evidence="2 4">Uncharacterized protein</fullName>
    </submittedName>
</protein>
<feature type="region of interest" description="Disordered" evidence="1">
    <location>
        <begin position="64"/>
        <end position="83"/>
    </location>
</feature>
<name>A0A183FCI1_HELPZ</name>
<evidence type="ECO:0000313" key="2">
    <source>
        <dbReference type="EMBL" id="VDO47334.1"/>
    </source>
</evidence>
<accession>A0A183FCI1</accession>
<dbReference type="EMBL" id="UZAH01017803">
    <property type="protein sequence ID" value="VDO47334.1"/>
    <property type="molecule type" value="Genomic_DNA"/>
</dbReference>
<dbReference type="Proteomes" id="UP000050761">
    <property type="component" value="Unassembled WGS sequence"/>
</dbReference>